<dbReference type="Gene3D" id="2.40.180.10">
    <property type="entry name" value="Catalase core domain"/>
    <property type="match status" value="1"/>
</dbReference>
<dbReference type="EMBL" id="CP028324">
    <property type="protein sequence ID" value="AVR96315.1"/>
    <property type="molecule type" value="Genomic_DNA"/>
</dbReference>
<proteinExistence type="predicted"/>
<reference evidence="2 3" key="1">
    <citation type="submission" date="2018-03" db="EMBL/GenBank/DDBJ databases">
        <title>Massilia armeniaca sp. nov., isolated from desert soil.</title>
        <authorList>
            <person name="Huang H."/>
            <person name="Ren M."/>
        </authorList>
    </citation>
    <scope>NUCLEOTIDE SEQUENCE [LARGE SCALE GENOMIC DNA]</scope>
    <source>
        <strain evidence="2 3">ZMN-3</strain>
    </source>
</reference>
<name>A0A2R4C9P8_9BURK</name>
<dbReference type="GO" id="GO:0020037">
    <property type="term" value="F:heme binding"/>
    <property type="evidence" value="ECO:0007669"/>
    <property type="project" value="InterPro"/>
</dbReference>
<dbReference type="Proteomes" id="UP000240505">
    <property type="component" value="Chromosome"/>
</dbReference>
<dbReference type="RefSeq" id="WP_107141663.1">
    <property type="nucleotide sequence ID" value="NZ_CP028324.1"/>
</dbReference>
<organism evidence="2 3">
    <name type="scientific">Pseudoduganella armeniaca</name>
    <dbReference type="NCBI Taxonomy" id="2072590"/>
    <lineage>
        <taxon>Bacteria</taxon>
        <taxon>Pseudomonadati</taxon>
        <taxon>Pseudomonadota</taxon>
        <taxon>Betaproteobacteria</taxon>
        <taxon>Burkholderiales</taxon>
        <taxon>Oxalobacteraceae</taxon>
        <taxon>Telluria group</taxon>
        <taxon>Pseudoduganella</taxon>
    </lineage>
</organism>
<dbReference type="OrthoDB" id="336698at2"/>
<dbReference type="PANTHER" id="PTHR36195:SF4">
    <property type="entry name" value="DOMAIN PROTEIN, PUTATIVE (AFU_ORTHOLOGUE AFUA_5G01990)-RELATED"/>
    <property type="match status" value="1"/>
</dbReference>
<evidence type="ECO:0000256" key="1">
    <source>
        <dbReference type="ARBA" id="ARBA00002974"/>
    </source>
</evidence>
<dbReference type="AlphaFoldDB" id="A0A2R4C9P8"/>
<dbReference type="KEGG" id="masz:C9I28_11810"/>
<dbReference type="PANTHER" id="PTHR36195">
    <property type="entry name" value="DOMAIN PROTEIN, PUTATIVE (AFU_ORTHOLOGUE AFUA_5G01990)-RELATED-RELATED"/>
    <property type="match status" value="1"/>
</dbReference>
<protein>
    <submittedName>
        <fullName evidence="2">Catalase</fullName>
    </submittedName>
</protein>
<evidence type="ECO:0000313" key="3">
    <source>
        <dbReference type="Proteomes" id="UP000240505"/>
    </source>
</evidence>
<keyword evidence="3" id="KW-1185">Reference proteome</keyword>
<sequence>MPASTPPPIEYDPRFESLEEDEGDTQAELLDVLHGIADTTFRDSGRPLRSVHAKSHGLLKAELHVLPGLPRTLAQGLFATPGTYPVVLRLSTTPGDVLADSVSTPRGLAVKVLGVRGERLPGSENDSTQDFVLVNATTFLNAGPKAFLGGLEVLAATTDKAPALKQALSAALRKAEGLLERSGMDSAALKALGGHPATHPLGDTYYSQTPLLFGPYMAKVALAPVAVGMTRLHGQPLDITAMPNALRQAVCDYFAQQGGEWELRVQLCTNIEEMPIEDAAAEWPESVSAYVPVARIVAPPQAGWTEALSAAIDEGLSFSPWHGLAAHRPLGSVNRVRKAAYEMSARLRARRRGAPIVEPTSLDELPFGP</sequence>
<comment type="function">
    <text evidence="1">Decomposes hydrogen peroxide into water and oxygen; serves to protect cells from the toxic effects of hydrogen peroxide.</text>
</comment>
<gene>
    <name evidence="2" type="ORF">C9I28_11810</name>
</gene>
<dbReference type="SUPFAM" id="SSF56634">
    <property type="entry name" value="Heme-dependent catalase-like"/>
    <property type="match status" value="1"/>
</dbReference>
<evidence type="ECO:0000313" key="2">
    <source>
        <dbReference type="EMBL" id="AVR96315.1"/>
    </source>
</evidence>
<accession>A0A2R4C9P8</accession>
<dbReference type="InterPro" id="IPR020835">
    <property type="entry name" value="Catalase_sf"/>
</dbReference>
<dbReference type="CDD" id="cd08152">
    <property type="entry name" value="y4iL_like"/>
    <property type="match status" value="1"/>
</dbReference>